<dbReference type="GO" id="GO:0005886">
    <property type="term" value="C:plasma membrane"/>
    <property type="evidence" value="ECO:0007669"/>
    <property type="project" value="TreeGrafter"/>
</dbReference>
<dbReference type="PROSITE" id="PS50893">
    <property type="entry name" value="ABC_TRANSPORTER_2"/>
    <property type="match status" value="1"/>
</dbReference>
<feature type="domain" description="ABC transporter" evidence="4">
    <location>
        <begin position="12"/>
        <end position="244"/>
    </location>
</feature>
<dbReference type="Gene3D" id="3.40.50.300">
    <property type="entry name" value="P-loop containing nucleotide triphosphate hydrolases"/>
    <property type="match status" value="1"/>
</dbReference>
<dbReference type="Pfam" id="PF00005">
    <property type="entry name" value="ABC_tran"/>
    <property type="match status" value="1"/>
</dbReference>
<evidence type="ECO:0000256" key="2">
    <source>
        <dbReference type="ARBA" id="ARBA00022741"/>
    </source>
</evidence>
<dbReference type="GO" id="GO:0016887">
    <property type="term" value="F:ATP hydrolysis activity"/>
    <property type="evidence" value="ECO:0007669"/>
    <property type="project" value="InterPro"/>
</dbReference>
<dbReference type="InterPro" id="IPR015854">
    <property type="entry name" value="ABC_transpr_LolD-like"/>
</dbReference>
<proteinExistence type="predicted"/>
<evidence type="ECO:0000256" key="3">
    <source>
        <dbReference type="ARBA" id="ARBA00022840"/>
    </source>
</evidence>
<dbReference type="InterPro" id="IPR017871">
    <property type="entry name" value="ABC_transporter-like_CS"/>
</dbReference>
<dbReference type="OrthoDB" id="9802264at2"/>
<dbReference type="PANTHER" id="PTHR24220">
    <property type="entry name" value="IMPORT ATP-BINDING PROTEIN"/>
    <property type="match status" value="1"/>
</dbReference>
<keyword evidence="2" id="KW-0547">Nucleotide-binding</keyword>
<protein>
    <submittedName>
        <fullName evidence="5">ABC transporter ATP-binding protein</fullName>
    </submittedName>
</protein>
<dbReference type="KEGG" id="bsol:FSW04_07590"/>
<dbReference type="SUPFAM" id="SSF52540">
    <property type="entry name" value="P-loop containing nucleoside triphosphate hydrolases"/>
    <property type="match status" value="1"/>
</dbReference>
<organism evidence="5 6">
    <name type="scientific">Baekduia soli</name>
    <dbReference type="NCBI Taxonomy" id="496014"/>
    <lineage>
        <taxon>Bacteria</taxon>
        <taxon>Bacillati</taxon>
        <taxon>Actinomycetota</taxon>
        <taxon>Thermoleophilia</taxon>
        <taxon>Solirubrobacterales</taxon>
        <taxon>Baekduiaceae</taxon>
        <taxon>Baekduia</taxon>
    </lineage>
</organism>
<evidence type="ECO:0000256" key="1">
    <source>
        <dbReference type="ARBA" id="ARBA00022448"/>
    </source>
</evidence>
<name>A0A5B8U3L9_9ACTN</name>
<dbReference type="PROSITE" id="PS00211">
    <property type="entry name" value="ABC_TRANSPORTER_1"/>
    <property type="match status" value="1"/>
</dbReference>
<dbReference type="EMBL" id="CP042430">
    <property type="protein sequence ID" value="QEC47455.1"/>
    <property type="molecule type" value="Genomic_DNA"/>
</dbReference>
<keyword evidence="1" id="KW-0813">Transport</keyword>
<evidence type="ECO:0000313" key="6">
    <source>
        <dbReference type="Proteomes" id="UP000321805"/>
    </source>
</evidence>
<dbReference type="InterPro" id="IPR027417">
    <property type="entry name" value="P-loop_NTPase"/>
</dbReference>
<dbReference type="CDD" id="cd03255">
    <property type="entry name" value="ABC_MJ0796_LolCDE_FtsE"/>
    <property type="match status" value="1"/>
</dbReference>
<sequence length="246" mass="25904">MVDDHLTSDVVLRARGLVKVHGVGRGERRILDGVDLDVHPGELVAIVGRSGSGKSTLLQLLGGLDRADAGSVEVAGRPVAGPRAPGERELSALRRTEIGFVFQFFHLLPELDGEANVLLPTTLPGADRASAGRGRELIDRLGLRDVAGLRPHQLSGGEQQRFALARALVADPALVLADEPIGNLDAEAGDTVLDLLRGAADHRRAVVMVTHQAEATARADRVLRLEEGRLVPVTSSDGDVAVHAAG</sequence>
<dbReference type="InterPro" id="IPR003439">
    <property type="entry name" value="ABC_transporter-like_ATP-bd"/>
</dbReference>
<evidence type="ECO:0000313" key="5">
    <source>
        <dbReference type="EMBL" id="QEC47455.1"/>
    </source>
</evidence>
<dbReference type="GO" id="GO:0022857">
    <property type="term" value="F:transmembrane transporter activity"/>
    <property type="evidence" value="ECO:0007669"/>
    <property type="project" value="TreeGrafter"/>
</dbReference>
<dbReference type="GO" id="GO:0005524">
    <property type="term" value="F:ATP binding"/>
    <property type="evidence" value="ECO:0007669"/>
    <property type="project" value="UniProtKB-KW"/>
</dbReference>
<accession>A0A5B8U3L9</accession>
<dbReference type="Proteomes" id="UP000321805">
    <property type="component" value="Chromosome"/>
</dbReference>
<dbReference type="InterPro" id="IPR003593">
    <property type="entry name" value="AAA+_ATPase"/>
</dbReference>
<keyword evidence="6" id="KW-1185">Reference proteome</keyword>
<evidence type="ECO:0000259" key="4">
    <source>
        <dbReference type="PROSITE" id="PS50893"/>
    </source>
</evidence>
<reference evidence="5 6" key="1">
    <citation type="journal article" date="2018" name="J. Microbiol.">
        <title>Baekduia soli gen. nov., sp. nov., a novel bacterium isolated from the soil of Baekdu Mountain and proposal of a novel family name, Baekduiaceae fam. nov.</title>
        <authorList>
            <person name="An D.S."/>
            <person name="Siddiqi M.Z."/>
            <person name="Kim K.H."/>
            <person name="Yu H.S."/>
            <person name="Im W.T."/>
        </authorList>
    </citation>
    <scope>NUCLEOTIDE SEQUENCE [LARGE SCALE GENOMIC DNA]</scope>
    <source>
        <strain evidence="5 6">BR7-21</strain>
    </source>
</reference>
<keyword evidence="3 5" id="KW-0067">ATP-binding</keyword>
<dbReference type="AlphaFoldDB" id="A0A5B8U3L9"/>
<dbReference type="SMART" id="SM00382">
    <property type="entry name" value="AAA"/>
    <property type="match status" value="1"/>
</dbReference>
<dbReference type="InterPro" id="IPR017911">
    <property type="entry name" value="MacB-like_ATP-bd"/>
</dbReference>
<dbReference type="RefSeq" id="WP_146917928.1">
    <property type="nucleotide sequence ID" value="NZ_CP042430.1"/>
</dbReference>
<gene>
    <name evidence="5" type="ORF">FSW04_07590</name>
</gene>